<dbReference type="InterPro" id="IPR043504">
    <property type="entry name" value="Peptidase_S1_PA_chymotrypsin"/>
</dbReference>
<evidence type="ECO:0000259" key="2">
    <source>
        <dbReference type="Pfam" id="PF24883"/>
    </source>
</evidence>
<dbReference type="RefSeq" id="WP_344959185.1">
    <property type="nucleotide sequence ID" value="NZ_BAAAZG010000084.1"/>
</dbReference>
<organism evidence="3 4">
    <name type="scientific">Actinomadura miaoliensis</name>
    <dbReference type="NCBI Taxonomy" id="430685"/>
    <lineage>
        <taxon>Bacteria</taxon>
        <taxon>Bacillati</taxon>
        <taxon>Actinomycetota</taxon>
        <taxon>Actinomycetes</taxon>
        <taxon>Streptosporangiales</taxon>
        <taxon>Thermomonosporaceae</taxon>
        <taxon>Actinomadura</taxon>
    </lineage>
</organism>
<dbReference type="SUPFAM" id="SSF50494">
    <property type="entry name" value="Trypsin-like serine proteases"/>
    <property type="match status" value="1"/>
</dbReference>
<dbReference type="InterPro" id="IPR056884">
    <property type="entry name" value="NPHP3-like_N"/>
</dbReference>
<evidence type="ECO:0000313" key="4">
    <source>
        <dbReference type="Proteomes" id="UP001500683"/>
    </source>
</evidence>
<dbReference type="Pfam" id="PF24883">
    <property type="entry name" value="NPHP3_N"/>
    <property type="match status" value="1"/>
</dbReference>
<reference evidence="4" key="1">
    <citation type="journal article" date="2019" name="Int. J. Syst. Evol. Microbiol.">
        <title>The Global Catalogue of Microorganisms (GCM) 10K type strain sequencing project: providing services to taxonomists for standard genome sequencing and annotation.</title>
        <authorList>
            <consortium name="The Broad Institute Genomics Platform"/>
            <consortium name="The Broad Institute Genome Sequencing Center for Infectious Disease"/>
            <person name="Wu L."/>
            <person name="Ma J."/>
        </authorList>
    </citation>
    <scope>NUCLEOTIDE SEQUENCE [LARGE SCALE GENOMIC DNA]</scope>
    <source>
        <strain evidence="4">JCM 16702</strain>
    </source>
</reference>
<proteinExistence type="predicted"/>
<dbReference type="Gene3D" id="1.25.40.10">
    <property type="entry name" value="Tetratricopeptide repeat domain"/>
    <property type="match status" value="2"/>
</dbReference>
<keyword evidence="1" id="KW-0677">Repeat</keyword>
<dbReference type="Proteomes" id="UP001500683">
    <property type="component" value="Unassembled WGS sequence"/>
</dbReference>
<name>A0ABP7X5Z6_9ACTN</name>
<dbReference type="InterPro" id="IPR011990">
    <property type="entry name" value="TPR-like_helical_dom_sf"/>
</dbReference>
<accession>A0ABP7X5Z6</accession>
<dbReference type="EMBL" id="BAAAZG010000084">
    <property type="protein sequence ID" value="GAA4105586.1"/>
    <property type="molecule type" value="Genomic_DNA"/>
</dbReference>
<evidence type="ECO:0000256" key="1">
    <source>
        <dbReference type="ARBA" id="ARBA00022737"/>
    </source>
</evidence>
<evidence type="ECO:0000313" key="3">
    <source>
        <dbReference type="EMBL" id="GAA4105586.1"/>
    </source>
</evidence>
<comment type="caution">
    <text evidence="3">The sequence shown here is derived from an EMBL/GenBank/DDBJ whole genome shotgun (WGS) entry which is preliminary data.</text>
</comment>
<dbReference type="Gene3D" id="2.40.10.10">
    <property type="entry name" value="Trypsin-like serine proteases"/>
    <property type="match status" value="1"/>
</dbReference>
<protein>
    <recommendedName>
        <fullName evidence="2">Nephrocystin 3-like N-terminal domain-containing protein</fullName>
    </recommendedName>
</protein>
<sequence>MSANDHADRVAELLVEPADGGPGRRGSGFRVSAGAVLTAAHVVDGAERIRVRFNAERDDERVVAATPLLISRAGDVAVVGIPHREDEGPIEPARFARIGARDAVLPCTATGFPRFKLRDDHARRLPDGDPSQYRDSCHLVGTAPLLSNRKQRTLEVCLDGPPPAPDPDPARSPWEGMSGAAVFSGGLIVGVISEHHRSDGLGRLAATRCDTWFAALPAEDLRRLRELLGLPEDAADLPDAAPASPGALVNAAYTAQVRSLAPEYLLDREEELAELLAFCAGEEPYQWWQAPPWAGKTALTSTFALRPPAGVRVVAFFVTSRLSGENDADAFLRAMIDQLEVLAGEPTVPVAGMSARSGRFLHLLETAARRLRDRGRRLALVVDGLDEDQGAKPSIAYLLPRHPPDGVRVLVTSRLGPGVPGDVPGDHPLRHCRRRRLTSSPYARYLEIQAKNELFDHLSGDPDAEEIIGLVTASGGGLTVTDLCELTGRPRYSLEGRLGSALGRSLRTRRRDGAELYLFAHETLKVIAEETLGDALGAYRERIQAWADMYRRARWPDRTPAYLLRPYVRLLAAEGRTESLLELAADAERHELMLRRSRSDLDALSEITAATELILGGPAPDLTGLVRLSVERDRIGQRGNAVPTRLPAVWARLGQVDFARSLARSLEMATSRVDALSAVAEALVETAPDRAADIVEECCEIAEALPQTRDQVAAWSAIIVPLSRLDPARAHALSVRAEQAPPYYEQERGWMMRGLVDGLIDASMLDRAEQVARAVTDPWHRAETLAALARSSAVTAPADSVRLAAAAWECMSAVEDPWEAALTWGSVAVAVASTAPDRATRAATEARLAVARTDGWRRPGASEGLVQALGAARLFDEAERVATAIPRAYERVSAQAKLITEMVTANSPDRAERLVAAVTTPHERDELNASLAVRLATAGRIEQARRTATGIAAPRRRARAFTAIAAALAKERPYGGTEAAEAAEEALRASWKTSVEPYHRCDVLCAVAAAVAESDPGRADVAALGAWAAAEREAHTSLGEATLRDAAMALAGVGLFTEAELAVSKIDERHALEAARHGLIRQWARRGRFDLAARTASALPHDAEETTKAWHAIAHPENGAGLDDVVASIVDVMVSLGRHGVTDLHDTREAGAAVIRHLSAAGLVDRPERLIDAFASHQFAADARQWSALAEGLAESFPQGAMTSAHEALRQARAVESPTLRAQELSGVAMALTGIDPTLSAHTAQEAWRTASSLTSDTDRDLALQDVVPALGAAHLLEEAEQAARAIGYVHDRRRALADVALRAARAGSEQTGRAVRIVAEILTGDEWYRTLPALAVLEPQAVRLVHDAFSSETDGS</sequence>
<gene>
    <name evidence="3" type="ORF">GCM10022214_85850</name>
</gene>
<feature type="domain" description="Nephrocystin 3-like N-terminal" evidence="2">
    <location>
        <begin position="283"/>
        <end position="414"/>
    </location>
</feature>
<dbReference type="InterPro" id="IPR009003">
    <property type="entry name" value="Peptidase_S1_PA"/>
</dbReference>
<dbReference type="Pfam" id="PF13365">
    <property type="entry name" value="Trypsin_2"/>
    <property type="match status" value="1"/>
</dbReference>
<keyword evidence="4" id="KW-1185">Reference proteome</keyword>